<accession>A0A066YW44</accession>
<dbReference type="Proteomes" id="UP000027178">
    <property type="component" value="Unassembled WGS sequence"/>
</dbReference>
<feature type="domain" description="ScoMcrA-like DNA sulfur-binding" evidence="2">
    <location>
        <begin position="42"/>
        <end position="188"/>
    </location>
</feature>
<dbReference type="AlphaFoldDB" id="A0A066YW44"/>
<keyword evidence="3" id="KW-0255">Endonuclease</keyword>
<dbReference type="eggNOG" id="COG3440">
    <property type="taxonomic scope" value="Bacteria"/>
</dbReference>
<sequence>MSAGAVRRAGPGPDTAALDGIVCRALRRGGVEAVGIRCAAMDWLERVAKLRRWTSNDVRAPHKPLLLLYALGSYQRDTDAELRYSTVEEELKRLLDEYGPSHPTTPAYPFHHLVSDGVWEVRTDRGPGSPGSGVRVLRSSGATGRLAPELRAALRKDPALLGRLARVLLDFHFPPSLHTELCEAVGLDLDLADTEGLAGGVPGGARERAARRQRDRRMRELVLTAYEFQCAFCGYDGMLGASTVGLEAAHVRWWSYDGPDEVDNGLCLCSLHHKLFDKGVLGLGEGHRVLVSRRFVGRSEASRQHVLALSGRPVIGPQPGTFPVADRHRAWHAEQVFRGEPREFPNLLSTV</sequence>
<gene>
    <name evidence="3" type="ORF">KCH_58280</name>
</gene>
<reference evidence="3 4" key="1">
    <citation type="submission" date="2014-05" db="EMBL/GenBank/DDBJ databases">
        <title>Draft Genome Sequence of Kitasatospora cheerisanensis KCTC 2395.</title>
        <authorList>
            <person name="Nam D.H."/>
        </authorList>
    </citation>
    <scope>NUCLEOTIDE SEQUENCE [LARGE SCALE GENOMIC DNA]</scope>
    <source>
        <strain evidence="3 4">KCTC 2395</strain>
    </source>
</reference>
<dbReference type="Pfam" id="PF13391">
    <property type="entry name" value="HNH_2"/>
    <property type="match status" value="1"/>
</dbReference>
<dbReference type="PATRIC" id="fig|1348663.4.peg.5637"/>
<dbReference type="InterPro" id="IPR058813">
    <property type="entry name" value="DNA-SBD_ScoMcrA"/>
</dbReference>
<dbReference type="Pfam" id="PF26340">
    <property type="entry name" value="DNA-SBD_ScoMcrA"/>
    <property type="match status" value="1"/>
</dbReference>
<keyword evidence="3" id="KW-0378">Hydrolase</keyword>
<evidence type="ECO:0000259" key="2">
    <source>
        <dbReference type="Pfam" id="PF26340"/>
    </source>
</evidence>
<dbReference type="NCBIfam" id="NF045808">
    <property type="entry name" value="PT-DNA_restrict"/>
    <property type="match status" value="1"/>
</dbReference>
<name>A0A066YW44_9ACTN</name>
<dbReference type="InterPro" id="IPR011396">
    <property type="entry name" value="PT_DNA_restrict"/>
</dbReference>
<dbReference type="EMBL" id="JNBY01000112">
    <property type="protein sequence ID" value="KDN82321.1"/>
    <property type="molecule type" value="Genomic_DNA"/>
</dbReference>
<keyword evidence="3" id="KW-0540">Nuclease</keyword>
<dbReference type="InterPro" id="IPR003615">
    <property type="entry name" value="HNH_nuc"/>
</dbReference>
<feature type="domain" description="HNH nuclease" evidence="1">
    <location>
        <begin position="230"/>
        <end position="282"/>
    </location>
</feature>
<protein>
    <submittedName>
        <fullName evidence="3">Restriction endonuclease</fullName>
    </submittedName>
</protein>
<keyword evidence="4" id="KW-1185">Reference proteome</keyword>
<evidence type="ECO:0000313" key="4">
    <source>
        <dbReference type="Proteomes" id="UP000027178"/>
    </source>
</evidence>
<dbReference type="HOGENOM" id="CLU_075532_0_0_11"/>
<dbReference type="CDD" id="cd00085">
    <property type="entry name" value="HNHc"/>
    <property type="match status" value="1"/>
</dbReference>
<dbReference type="GO" id="GO:0004519">
    <property type="term" value="F:endonuclease activity"/>
    <property type="evidence" value="ECO:0007669"/>
    <property type="project" value="UniProtKB-KW"/>
</dbReference>
<organism evidence="3 4">
    <name type="scientific">Kitasatospora cheerisanensis KCTC 2395</name>
    <dbReference type="NCBI Taxonomy" id="1348663"/>
    <lineage>
        <taxon>Bacteria</taxon>
        <taxon>Bacillati</taxon>
        <taxon>Actinomycetota</taxon>
        <taxon>Actinomycetes</taxon>
        <taxon>Kitasatosporales</taxon>
        <taxon>Streptomycetaceae</taxon>
        <taxon>Kitasatospora</taxon>
    </lineage>
</organism>
<dbReference type="PIRSF" id="PIRSF030850">
    <property type="entry name" value="UCP030850"/>
    <property type="match status" value="1"/>
</dbReference>
<proteinExistence type="predicted"/>
<comment type="caution">
    <text evidence="3">The sequence shown here is derived from an EMBL/GenBank/DDBJ whole genome shotgun (WGS) entry which is preliminary data.</text>
</comment>
<evidence type="ECO:0000259" key="1">
    <source>
        <dbReference type="Pfam" id="PF13391"/>
    </source>
</evidence>
<dbReference type="Gene3D" id="1.10.30.50">
    <property type="match status" value="1"/>
</dbReference>
<evidence type="ECO:0000313" key="3">
    <source>
        <dbReference type="EMBL" id="KDN82321.1"/>
    </source>
</evidence>